<organism evidence="1 2">
    <name type="scientific">Dioscorea alata</name>
    <name type="common">Purple yam</name>
    <dbReference type="NCBI Taxonomy" id="55571"/>
    <lineage>
        <taxon>Eukaryota</taxon>
        <taxon>Viridiplantae</taxon>
        <taxon>Streptophyta</taxon>
        <taxon>Embryophyta</taxon>
        <taxon>Tracheophyta</taxon>
        <taxon>Spermatophyta</taxon>
        <taxon>Magnoliopsida</taxon>
        <taxon>Liliopsida</taxon>
        <taxon>Dioscoreales</taxon>
        <taxon>Dioscoreaceae</taxon>
        <taxon>Dioscorea</taxon>
    </lineage>
</organism>
<evidence type="ECO:0000313" key="2">
    <source>
        <dbReference type="Proteomes" id="UP000827976"/>
    </source>
</evidence>
<dbReference type="Proteomes" id="UP000827976">
    <property type="component" value="Chromosome 19"/>
</dbReference>
<sequence length="690" mass="77178">MLKEKLSPRVSGKHLSFPAFLRLSLGYSGVPLQSPSPIPESRTSISCFTKTGRYLMFLNSEITNHGRNGNLDEARMVFDQMPFRDVVSWTAMLTAYAGNGQVVKAREVFDEMPTRNTASWNAMISAYVHDLNLSEAFELFMRMPRKNVISYGAMITGFAKSGMLREAEEVYKKMPPSWRDPVASNALIYGYLRNREVEEAARVFNAMVMKDVISWSSMVDGYCKNGRVFDAREMFEEMPVRNVVTWTAMIHGYVKVGMWGDGLMMFSRMRREGIMINSTTLAIVLDGCAEFGRSSEGIQIHGFIIRMGFGSDIFLCNSIIAMYSRAGWMLAARTVFENMPMKDVVSWNSLITGYVQHDDIEEANVLFEEMPEKDAVTWTSMVVGFSKRGWIRESVRLFEAMPEKDDVAWTAMISCFAGNGEYVRAFQLFQCMLQEGLRPNPLVLSSVLSALSGLAILQQGVQVHAFIVKMELEFDSSIQSSLVSMYAKCASLTDAYQIFSNISELNIIAVNSMITGFAQHGLAKEALRVFKEAEANGCTPNHVTFLGILSACSCAGFVEEGYHYFKLMDSCYSIEPGPDHYTCMVDLLGRAGMLKEALDLINSMPFDPNAAIWGALLNAGKVHSDLNIAKLAAQRLFELDPGNATAYAVLSNMYSLAGMKENEEELRITQRTRGLRKNPGYSWIALDKQC</sequence>
<evidence type="ECO:0000313" key="1">
    <source>
        <dbReference type="EMBL" id="KAH7654339.1"/>
    </source>
</evidence>
<comment type="caution">
    <text evidence="1">The sequence shown here is derived from an EMBL/GenBank/DDBJ whole genome shotgun (WGS) entry which is preliminary data.</text>
</comment>
<dbReference type="EMBL" id="CM037029">
    <property type="protein sequence ID" value="KAH7654339.1"/>
    <property type="molecule type" value="Genomic_DNA"/>
</dbReference>
<keyword evidence="2" id="KW-1185">Reference proteome</keyword>
<proteinExistence type="predicted"/>
<name>A0ACB7U201_DIOAL</name>
<accession>A0ACB7U201</accession>
<gene>
    <name evidence="1" type="ORF">IHE45_19G137600</name>
</gene>
<protein>
    <submittedName>
        <fullName evidence="1">TPR-like protein</fullName>
    </submittedName>
</protein>
<reference evidence="2" key="1">
    <citation type="journal article" date="2022" name="Nat. Commun.">
        <title>Chromosome evolution and the genetic basis of agronomically important traits in greater yam.</title>
        <authorList>
            <person name="Bredeson J.V."/>
            <person name="Lyons J.B."/>
            <person name="Oniyinde I.O."/>
            <person name="Okereke N.R."/>
            <person name="Kolade O."/>
            <person name="Nnabue I."/>
            <person name="Nwadili C.O."/>
            <person name="Hribova E."/>
            <person name="Parker M."/>
            <person name="Nwogha J."/>
            <person name="Shu S."/>
            <person name="Carlson J."/>
            <person name="Kariba R."/>
            <person name="Muthemba S."/>
            <person name="Knop K."/>
            <person name="Barton G.J."/>
            <person name="Sherwood A.V."/>
            <person name="Lopez-Montes A."/>
            <person name="Asiedu R."/>
            <person name="Jamnadass R."/>
            <person name="Muchugi A."/>
            <person name="Goodstein D."/>
            <person name="Egesi C.N."/>
            <person name="Featherston J."/>
            <person name="Asfaw A."/>
            <person name="Simpson G.G."/>
            <person name="Dolezel J."/>
            <person name="Hendre P.S."/>
            <person name="Van Deynze A."/>
            <person name="Kumar P.L."/>
            <person name="Obidiegwu J.E."/>
            <person name="Bhattacharjee R."/>
            <person name="Rokhsar D.S."/>
        </authorList>
    </citation>
    <scope>NUCLEOTIDE SEQUENCE [LARGE SCALE GENOMIC DNA]</scope>
    <source>
        <strain evidence="2">cv. TDa95/00328</strain>
    </source>
</reference>